<organism evidence="1 2">
    <name type="scientific">Kiloniella litopenaei</name>
    <dbReference type="NCBI Taxonomy" id="1549748"/>
    <lineage>
        <taxon>Bacteria</taxon>
        <taxon>Pseudomonadati</taxon>
        <taxon>Pseudomonadota</taxon>
        <taxon>Alphaproteobacteria</taxon>
        <taxon>Rhodospirillales</taxon>
        <taxon>Kiloniellaceae</taxon>
        <taxon>Kiloniella</taxon>
    </lineage>
</organism>
<evidence type="ECO:0000313" key="1">
    <source>
        <dbReference type="EMBL" id="KKJ78771.1"/>
    </source>
</evidence>
<evidence type="ECO:0000313" key="2">
    <source>
        <dbReference type="Proteomes" id="UP000034491"/>
    </source>
</evidence>
<comment type="caution">
    <text evidence="1">The sequence shown here is derived from an EMBL/GenBank/DDBJ whole genome shotgun (WGS) entry which is preliminary data.</text>
</comment>
<name>A0A0M2RAU7_9PROT</name>
<sequence>MSSQNGKNNDLENAINRLKRGLISKHYPTQAVAYKAIYESGVKSIPLLLRELKLLDLKKYNSVNTILAAGFLTILHDLDEKLSEQFVKDSVTPKTDPVIKRSFDSILRFKRTNFTEIEHRGVLILEDKTLDQRNHATDFVLKWLEIIPDEDLKRVPRIYIIPLKPQYDFAGQYLPYIGVINLVWFKYDEQIEFLNAMDRFFTQKTLYHEIGHHFHKHKEGGQVPSQEEEADRYAYKKLRIARPKVSRFLRMIAKIFGINSTKQTPT</sequence>
<dbReference type="RefSeq" id="WP_046501970.1">
    <property type="nucleotide sequence ID" value="NZ_LANI01000001.1"/>
</dbReference>
<protein>
    <submittedName>
        <fullName evidence="1">Uncharacterized protein</fullName>
    </submittedName>
</protein>
<accession>A0A0M2RAU7</accession>
<reference evidence="1 2" key="1">
    <citation type="submission" date="2015-03" db="EMBL/GenBank/DDBJ databases">
        <title>Genome sequence of Kiloniella sp. P1-1, isolated from the gut microflora of Pacific white shrimp, Penaeus vannamei.</title>
        <authorList>
            <person name="Shao Z."/>
            <person name="Wang L."/>
            <person name="Li X."/>
        </authorList>
    </citation>
    <scope>NUCLEOTIDE SEQUENCE [LARGE SCALE GENOMIC DNA]</scope>
    <source>
        <strain evidence="1 2">P1-1</strain>
    </source>
</reference>
<dbReference type="OrthoDB" id="7876257at2"/>
<dbReference type="STRING" id="1549748.WH95_01505"/>
<dbReference type="Proteomes" id="UP000034491">
    <property type="component" value="Unassembled WGS sequence"/>
</dbReference>
<dbReference type="EMBL" id="LANI01000001">
    <property type="protein sequence ID" value="KKJ78771.1"/>
    <property type="molecule type" value="Genomic_DNA"/>
</dbReference>
<dbReference type="AlphaFoldDB" id="A0A0M2RAU7"/>
<gene>
    <name evidence="1" type="ORF">WH95_01505</name>
</gene>
<proteinExistence type="predicted"/>
<keyword evidence="2" id="KW-1185">Reference proteome</keyword>